<evidence type="ECO:0000259" key="3">
    <source>
        <dbReference type="Pfam" id="PF25917"/>
    </source>
</evidence>
<dbReference type="NCBIfam" id="TIGR01730">
    <property type="entry name" value="RND_mfp"/>
    <property type="match status" value="1"/>
</dbReference>
<keyword evidence="5" id="KW-1185">Reference proteome</keyword>
<evidence type="ECO:0000256" key="1">
    <source>
        <dbReference type="ARBA" id="ARBA00009477"/>
    </source>
</evidence>
<gene>
    <name evidence="4" type="ORF">MARGE09_P4055</name>
</gene>
<name>A0AAN1WLK9_9GAMM</name>
<proteinExistence type="inferred from homology"/>
<organism evidence="4 5">
    <name type="scientific">Marinagarivorans cellulosilyticus</name>
    <dbReference type="NCBI Taxonomy" id="2721545"/>
    <lineage>
        <taxon>Bacteria</taxon>
        <taxon>Pseudomonadati</taxon>
        <taxon>Pseudomonadota</taxon>
        <taxon>Gammaproteobacteria</taxon>
        <taxon>Cellvibrionales</taxon>
        <taxon>Cellvibrionaceae</taxon>
        <taxon>Marinagarivorans</taxon>
    </lineage>
</organism>
<feature type="coiled-coil region" evidence="2">
    <location>
        <begin position="104"/>
        <end position="131"/>
    </location>
</feature>
<evidence type="ECO:0000256" key="2">
    <source>
        <dbReference type="SAM" id="Coils"/>
    </source>
</evidence>
<dbReference type="Gene3D" id="2.40.50.100">
    <property type="match status" value="1"/>
</dbReference>
<keyword evidence="2" id="KW-0175">Coiled coil</keyword>
<dbReference type="GO" id="GO:1990281">
    <property type="term" value="C:efflux pump complex"/>
    <property type="evidence" value="ECO:0007669"/>
    <property type="project" value="TreeGrafter"/>
</dbReference>
<evidence type="ECO:0000313" key="4">
    <source>
        <dbReference type="EMBL" id="BCD99853.1"/>
    </source>
</evidence>
<dbReference type="SUPFAM" id="SSF111369">
    <property type="entry name" value="HlyD-like secretion proteins"/>
    <property type="match status" value="1"/>
</dbReference>
<evidence type="ECO:0000313" key="5">
    <source>
        <dbReference type="Proteomes" id="UP001320119"/>
    </source>
</evidence>
<dbReference type="InterPro" id="IPR006143">
    <property type="entry name" value="RND_pump_MFP"/>
</dbReference>
<dbReference type="Gene3D" id="1.10.287.470">
    <property type="entry name" value="Helix hairpin bin"/>
    <property type="match status" value="1"/>
</dbReference>
<dbReference type="EMBL" id="AP023086">
    <property type="protein sequence ID" value="BCD99853.1"/>
    <property type="molecule type" value="Genomic_DNA"/>
</dbReference>
<reference evidence="4 5" key="1">
    <citation type="journal article" date="2022" name="IScience">
        <title>An ultrasensitive nanofiber-based assay for enzymatic hydrolysis and deep-sea microbial degradation of cellulose.</title>
        <authorList>
            <person name="Tsudome M."/>
            <person name="Tachioka M."/>
            <person name="Miyazaki M."/>
            <person name="Uchimura K."/>
            <person name="Tsuda M."/>
            <person name="Takaki Y."/>
            <person name="Deguchi S."/>
        </authorList>
    </citation>
    <scope>NUCLEOTIDE SEQUENCE [LARGE SCALE GENOMIC DNA]</scope>
    <source>
        <strain evidence="4 5">GE09</strain>
    </source>
</reference>
<sequence>MKTSSKFALAGGALILGIALIVAVFAFAPKAKPRPQLEAEPLLAYTTQASPQTHTIDVHTQGTLEPKARVKIAAMVSGEIASVHSDFDVGQQVTKGQVLLALDSREYRYKLSRAQAQLATAEEALAQELGRAFQAKKEWRDLGNAAANDLFLRKPQLASAKAALAAAKADVAQAELNIERTRIKAPFSGVISQRMADVGQWVSVSTPVAELIDHTRAVVPLRLTHKERALISLGPTQQPRASFTSALMGVSQTWQGAITRIAPDVGSLNRLYTVYADLSAEGNPAFRFGTFVNATIAGSPIKNVVKLPHTALYNGAWVYVVEPNNTIGIYPANVLQSSRDFVWLLAPVDKPARYAIRDQALMHAGMAVTLAPQEANAASGAKGKASHE</sequence>
<dbReference type="PANTHER" id="PTHR30469:SF12">
    <property type="entry name" value="MULTIDRUG RESISTANCE PROTEIN MDTA"/>
    <property type="match status" value="1"/>
</dbReference>
<dbReference type="Proteomes" id="UP001320119">
    <property type="component" value="Chromosome"/>
</dbReference>
<dbReference type="RefSeq" id="WP_236985151.1">
    <property type="nucleotide sequence ID" value="NZ_AP023086.1"/>
</dbReference>
<feature type="domain" description="Multidrug resistance protein MdtA-like barrel-sandwich hybrid" evidence="3">
    <location>
        <begin position="70"/>
        <end position="207"/>
    </location>
</feature>
<protein>
    <recommendedName>
        <fullName evidence="3">Multidrug resistance protein MdtA-like barrel-sandwich hybrid domain-containing protein</fullName>
    </recommendedName>
</protein>
<dbReference type="Pfam" id="PF25917">
    <property type="entry name" value="BSH_RND"/>
    <property type="match status" value="1"/>
</dbReference>
<dbReference type="Gene3D" id="2.40.30.170">
    <property type="match status" value="1"/>
</dbReference>
<dbReference type="GO" id="GO:0015562">
    <property type="term" value="F:efflux transmembrane transporter activity"/>
    <property type="evidence" value="ECO:0007669"/>
    <property type="project" value="TreeGrafter"/>
</dbReference>
<dbReference type="PANTHER" id="PTHR30469">
    <property type="entry name" value="MULTIDRUG RESISTANCE PROTEIN MDTA"/>
    <property type="match status" value="1"/>
</dbReference>
<accession>A0AAN1WLK9</accession>
<dbReference type="KEGG" id="marq:MARGE09_P4055"/>
<comment type="similarity">
    <text evidence="1">Belongs to the membrane fusion protein (MFP) (TC 8.A.1) family.</text>
</comment>
<dbReference type="InterPro" id="IPR058625">
    <property type="entry name" value="MdtA-like_BSH"/>
</dbReference>
<dbReference type="AlphaFoldDB" id="A0AAN1WLK9"/>
<feature type="coiled-coil region" evidence="2">
    <location>
        <begin position="157"/>
        <end position="184"/>
    </location>
</feature>